<dbReference type="EMBL" id="JAJJPB010000008">
    <property type="protein sequence ID" value="MCC9294881.1"/>
    <property type="molecule type" value="Genomic_DNA"/>
</dbReference>
<dbReference type="Gene3D" id="4.10.280.10">
    <property type="entry name" value="Helix-loop-helix DNA-binding domain"/>
    <property type="match status" value="1"/>
</dbReference>
<keyword evidence="2" id="KW-1185">Reference proteome</keyword>
<dbReference type="SUPFAM" id="SSF140500">
    <property type="entry name" value="BAS1536-like"/>
    <property type="match status" value="1"/>
</dbReference>
<protein>
    <submittedName>
        <fullName evidence="1">Aspartyl-phosphate phosphatase Spo0E family protein</fullName>
    </submittedName>
</protein>
<dbReference type="RefSeq" id="WP_150356886.1">
    <property type="nucleotide sequence ID" value="NZ_JAJJPB010000008.1"/>
</dbReference>
<dbReference type="InterPro" id="IPR036638">
    <property type="entry name" value="HLH_DNA-bd_sf"/>
</dbReference>
<evidence type="ECO:0000313" key="1">
    <source>
        <dbReference type="EMBL" id="MCC9294881.1"/>
    </source>
</evidence>
<name>A0ABS8N508_9CLOT</name>
<dbReference type="InterPro" id="IPR018540">
    <property type="entry name" value="Spo0E-like"/>
</dbReference>
<accession>A0ABS8N508</accession>
<comment type="caution">
    <text evidence="1">The sequence shown here is derived from an EMBL/GenBank/DDBJ whole genome shotgun (WGS) entry which is preliminary data.</text>
</comment>
<evidence type="ECO:0000313" key="2">
    <source>
        <dbReference type="Proteomes" id="UP001165422"/>
    </source>
</evidence>
<proteinExistence type="predicted"/>
<gene>
    <name evidence="1" type="ORF">LN736_08435</name>
</gene>
<organism evidence="1 2">
    <name type="scientific">Clostridium aromativorans</name>
    <dbReference type="NCBI Taxonomy" id="2836848"/>
    <lineage>
        <taxon>Bacteria</taxon>
        <taxon>Bacillati</taxon>
        <taxon>Bacillota</taxon>
        <taxon>Clostridia</taxon>
        <taxon>Eubacteriales</taxon>
        <taxon>Clostridiaceae</taxon>
        <taxon>Clostridium</taxon>
    </lineage>
</organism>
<sequence length="51" mass="6123">MEQIERLREKLNLLVIESEDLYKGEILEISQQLDRLIYLQYRKVNGSEISI</sequence>
<dbReference type="Proteomes" id="UP001165422">
    <property type="component" value="Unassembled WGS sequence"/>
</dbReference>
<reference evidence="1" key="1">
    <citation type="submission" date="2021-11" db="EMBL/GenBank/DDBJ databases">
        <authorList>
            <person name="Qingchun L."/>
            <person name="Dong Z."/>
            <person name="Zongwei Q."/>
            <person name="Jia Z."/>
            <person name="Duotao L."/>
        </authorList>
    </citation>
    <scope>NUCLEOTIDE SEQUENCE</scope>
    <source>
        <strain evidence="1">WLY-B-L2</strain>
    </source>
</reference>
<dbReference type="Pfam" id="PF09388">
    <property type="entry name" value="SpoOE-like"/>
    <property type="match status" value="1"/>
</dbReference>
<dbReference type="InterPro" id="IPR037208">
    <property type="entry name" value="Spo0E-like_sf"/>
</dbReference>